<sequence>MRYSAKRGQKDVQAPAPIEVMIPLLDPVKIYTPKELAAMPLSVMNQAIEAQEAYFILEHTTQMGGQAIAIRRQMQEGTQLVQVKEKSRTRYKINNEFVEPRIIRQLEKRGLVKLGGESI</sequence>
<keyword evidence="2" id="KW-1185">Reference proteome</keyword>
<evidence type="ECO:0000313" key="1">
    <source>
        <dbReference type="EMBL" id="WMG17610.1"/>
    </source>
</evidence>
<dbReference type="RefSeq" id="WP_058952046.1">
    <property type="nucleotide sequence ID" value="NZ_CP121776.1"/>
</dbReference>
<proteinExistence type="predicted"/>
<name>A0AAJ6IBT1_ACIJO</name>
<protein>
    <submittedName>
        <fullName evidence="1">Uncharacterized protein</fullName>
    </submittedName>
</protein>
<dbReference type="Proteomes" id="UP001244586">
    <property type="component" value="Chromosome"/>
</dbReference>
<reference evidence="1 2" key="1">
    <citation type="submission" date="2023-04" db="EMBL/GenBank/DDBJ databases">
        <title>Acinetobacter johnsonii isolate AYTCM encoding NDM-1, OXA-58 and PER-1.</title>
        <authorList>
            <person name="Tian C."/>
            <person name="Wang S."/>
            <person name="Fan X."/>
            <person name="Xia D."/>
        </authorList>
    </citation>
    <scope>NUCLEOTIDE SEQUENCE [LARGE SCALE GENOMIC DNA]</scope>
    <source>
        <strain evidence="1 2">AYTCM</strain>
    </source>
</reference>
<dbReference type="EMBL" id="CP121776">
    <property type="protein sequence ID" value="WMG17610.1"/>
    <property type="molecule type" value="Genomic_DNA"/>
</dbReference>
<gene>
    <name evidence="1" type="ORF">QBJ73_14705</name>
</gene>
<dbReference type="AlphaFoldDB" id="A0AAJ6IBT1"/>
<accession>A0AAJ6IBT1</accession>
<organism evidence="1 2">
    <name type="scientific">Acinetobacter johnsonii</name>
    <dbReference type="NCBI Taxonomy" id="40214"/>
    <lineage>
        <taxon>Bacteria</taxon>
        <taxon>Pseudomonadati</taxon>
        <taxon>Pseudomonadota</taxon>
        <taxon>Gammaproteobacteria</taxon>
        <taxon>Moraxellales</taxon>
        <taxon>Moraxellaceae</taxon>
        <taxon>Acinetobacter</taxon>
    </lineage>
</organism>
<evidence type="ECO:0000313" key="2">
    <source>
        <dbReference type="Proteomes" id="UP001244586"/>
    </source>
</evidence>